<dbReference type="PANTHER" id="PTHR42760">
    <property type="entry name" value="SHORT-CHAIN DEHYDROGENASES/REDUCTASES FAMILY MEMBER"/>
    <property type="match status" value="1"/>
</dbReference>
<keyword evidence="2" id="KW-0521">NADP</keyword>
<reference evidence="3 4" key="1">
    <citation type="submission" date="2015-01" db="EMBL/GenBank/DDBJ databases">
        <title>The Genome Sequence of Rhinocladiella mackenzie CBS 650.93.</title>
        <authorList>
            <consortium name="The Broad Institute Genomics Platform"/>
            <person name="Cuomo C."/>
            <person name="de Hoog S."/>
            <person name="Gorbushina A."/>
            <person name="Stielow B."/>
            <person name="Teixiera M."/>
            <person name="Abouelleil A."/>
            <person name="Chapman S.B."/>
            <person name="Priest M."/>
            <person name="Young S.K."/>
            <person name="Wortman J."/>
            <person name="Nusbaum C."/>
            <person name="Birren B."/>
        </authorList>
    </citation>
    <scope>NUCLEOTIDE SEQUENCE [LARGE SCALE GENOMIC DNA]</scope>
    <source>
        <strain evidence="3 4">CBS 650.93</strain>
    </source>
</reference>
<dbReference type="Pfam" id="PF13561">
    <property type="entry name" value="adh_short_C2"/>
    <property type="match status" value="1"/>
</dbReference>
<dbReference type="EMBL" id="KN847486">
    <property type="protein sequence ID" value="KIW99579.1"/>
    <property type="molecule type" value="Genomic_DNA"/>
</dbReference>
<evidence type="ECO:0000313" key="3">
    <source>
        <dbReference type="EMBL" id="KIW99579.1"/>
    </source>
</evidence>
<dbReference type="CDD" id="cd05233">
    <property type="entry name" value="SDR_c"/>
    <property type="match status" value="1"/>
</dbReference>
<dbReference type="HOGENOM" id="CLU_010194_1_0_1"/>
<keyword evidence="4" id="KW-1185">Reference proteome</keyword>
<dbReference type="InterPro" id="IPR036291">
    <property type="entry name" value="NAD(P)-bd_dom_sf"/>
</dbReference>
<sequence>MDVSGFAIVTGAASGIGKAIALGFVKEGAKGVALIDIDGAALETVKKEIVQDLAPPDCKVLTYVLDTTDESGVERVVEAAYGEFGRLDYLVNCAGIIRFCSGGAAEMSTVDFDRSHDVNLRGVFFFLRAATKIMLGQPLRELSLDKRRKHRGSIVNISSVSGLTGQPGALAYNSSKAGVLGLTRGASEDYAARGIRVNAVCPGYVDTPLTRGLPGIRDELDNLATNLTAIARVGWPEEIADAVLFLSGGRSSFITGATIVVDGGYITR</sequence>
<dbReference type="PRINTS" id="PR00080">
    <property type="entry name" value="SDRFAMILY"/>
</dbReference>
<protein>
    <submittedName>
        <fullName evidence="3">Uncharacterized protein</fullName>
    </submittedName>
</protein>
<dbReference type="RefSeq" id="XP_013266716.1">
    <property type="nucleotide sequence ID" value="XM_013411262.1"/>
</dbReference>
<accession>A0A0D2IS76</accession>
<dbReference type="GO" id="GO:0016616">
    <property type="term" value="F:oxidoreductase activity, acting on the CH-OH group of donors, NAD or NADP as acceptor"/>
    <property type="evidence" value="ECO:0007669"/>
    <property type="project" value="TreeGrafter"/>
</dbReference>
<dbReference type="OrthoDB" id="5840532at2759"/>
<dbReference type="GeneID" id="25299389"/>
<dbReference type="InterPro" id="IPR002347">
    <property type="entry name" value="SDR_fam"/>
</dbReference>
<gene>
    <name evidence="3" type="ORF">Z518_11318</name>
</gene>
<name>A0A0D2IS76_9EURO</name>
<dbReference type="PRINTS" id="PR00081">
    <property type="entry name" value="GDHRDH"/>
</dbReference>
<comment type="similarity">
    <text evidence="1">Belongs to the short-chain dehydrogenases/reductases (SDR) family.</text>
</comment>
<dbReference type="Proteomes" id="UP000053617">
    <property type="component" value="Unassembled WGS sequence"/>
</dbReference>
<dbReference type="STRING" id="1442369.A0A0D2IS76"/>
<proteinExistence type="inferred from homology"/>
<dbReference type="Gene3D" id="3.40.50.720">
    <property type="entry name" value="NAD(P)-binding Rossmann-like Domain"/>
    <property type="match status" value="1"/>
</dbReference>
<dbReference type="InterPro" id="IPR020904">
    <property type="entry name" value="Sc_DH/Rdtase_CS"/>
</dbReference>
<organism evidence="3 4">
    <name type="scientific">Rhinocladiella mackenziei CBS 650.93</name>
    <dbReference type="NCBI Taxonomy" id="1442369"/>
    <lineage>
        <taxon>Eukaryota</taxon>
        <taxon>Fungi</taxon>
        <taxon>Dikarya</taxon>
        <taxon>Ascomycota</taxon>
        <taxon>Pezizomycotina</taxon>
        <taxon>Eurotiomycetes</taxon>
        <taxon>Chaetothyriomycetidae</taxon>
        <taxon>Chaetothyriales</taxon>
        <taxon>Herpotrichiellaceae</taxon>
        <taxon>Rhinocladiella</taxon>
    </lineage>
</organism>
<dbReference type="PROSITE" id="PS00061">
    <property type="entry name" value="ADH_SHORT"/>
    <property type="match status" value="1"/>
</dbReference>
<dbReference type="AlphaFoldDB" id="A0A0D2IS76"/>
<evidence type="ECO:0000256" key="1">
    <source>
        <dbReference type="ARBA" id="ARBA00006484"/>
    </source>
</evidence>
<dbReference type="FunFam" id="3.40.50.720:FF:000084">
    <property type="entry name" value="Short-chain dehydrogenase reductase"/>
    <property type="match status" value="1"/>
</dbReference>
<evidence type="ECO:0000313" key="4">
    <source>
        <dbReference type="Proteomes" id="UP000053617"/>
    </source>
</evidence>
<evidence type="ECO:0000256" key="2">
    <source>
        <dbReference type="ARBA" id="ARBA00022857"/>
    </source>
</evidence>
<dbReference type="VEuPathDB" id="FungiDB:Z518_11318"/>
<dbReference type="SUPFAM" id="SSF51735">
    <property type="entry name" value="NAD(P)-binding Rossmann-fold domains"/>
    <property type="match status" value="1"/>
</dbReference>